<proteinExistence type="predicted"/>
<dbReference type="GeneID" id="24412732"/>
<dbReference type="VEuPathDB" id="FungiDB:GLRG_07367"/>
<organism evidence="3">
    <name type="scientific">Colletotrichum graminicola (strain M1.001 / M2 / FGSC 10212)</name>
    <name type="common">Maize anthracnose fungus</name>
    <name type="synonym">Glomerella graminicola</name>
    <dbReference type="NCBI Taxonomy" id="645133"/>
    <lineage>
        <taxon>Eukaryota</taxon>
        <taxon>Fungi</taxon>
        <taxon>Dikarya</taxon>
        <taxon>Ascomycota</taxon>
        <taxon>Pezizomycotina</taxon>
        <taxon>Sordariomycetes</taxon>
        <taxon>Hypocreomycetidae</taxon>
        <taxon>Glomerellales</taxon>
        <taxon>Glomerellaceae</taxon>
        <taxon>Colletotrichum</taxon>
        <taxon>Colletotrichum graminicola species complex</taxon>
    </lineage>
</organism>
<feature type="region of interest" description="Disordered" evidence="1">
    <location>
        <begin position="1"/>
        <end position="23"/>
    </location>
</feature>
<evidence type="ECO:0000256" key="1">
    <source>
        <dbReference type="SAM" id="MobiDB-lite"/>
    </source>
</evidence>
<dbReference type="HOGENOM" id="CLU_2277294_0_0_1"/>
<reference evidence="3" key="1">
    <citation type="journal article" date="2012" name="Nat. Genet.">
        <title>Lifestyle transitions in plant pathogenic Colletotrichum fungi deciphered by genome and transcriptome analyses.</title>
        <authorList>
            <person name="O'Connell R.J."/>
            <person name="Thon M.R."/>
            <person name="Hacquard S."/>
            <person name="Amyotte S.G."/>
            <person name="Kleemann J."/>
            <person name="Torres M.F."/>
            <person name="Damm U."/>
            <person name="Buiate E.A."/>
            <person name="Epstein L."/>
            <person name="Alkan N."/>
            <person name="Altmueller J."/>
            <person name="Alvarado-Balderrama L."/>
            <person name="Bauser C.A."/>
            <person name="Becker C."/>
            <person name="Birren B.W."/>
            <person name="Chen Z."/>
            <person name="Choi J."/>
            <person name="Crouch J.A."/>
            <person name="Duvick J.P."/>
            <person name="Farman M.A."/>
            <person name="Gan P."/>
            <person name="Heiman D."/>
            <person name="Henrissat B."/>
            <person name="Howard R.J."/>
            <person name="Kabbage M."/>
            <person name="Koch C."/>
            <person name="Kracher B."/>
            <person name="Kubo Y."/>
            <person name="Law A.D."/>
            <person name="Lebrun M.-H."/>
            <person name="Lee Y.-H."/>
            <person name="Miyara I."/>
            <person name="Moore N."/>
            <person name="Neumann U."/>
            <person name="Nordstroem K."/>
            <person name="Panaccione D.G."/>
            <person name="Panstruga R."/>
            <person name="Place M."/>
            <person name="Proctor R.H."/>
            <person name="Prusky D."/>
            <person name="Rech G."/>
            <person name="Reinhardt R."/>
            <person name="Rollins J.A."/>
            <person name="Rounsley S."/>
            <person name="Schardl C.L."/>
            <person name="Schwartz D.C."/>
            <person name="Shenoy N."/>
            <person name="Shirasu K."/>
            <person name="Sikhakolli U.R."/>
            <person name="Stueber K."/>
            <person name="Sukno S.A."/>
            <person name="Sweigard J.A."/>
            <person name="Takano Y."/>
            <person name="Takahara H."/>
            <person name="Trail F."/>
            <person name="van der Does H.C."/>
            <person name="Voll L.M."/>
            <person name="Will I."/>
            <person name="Young S."/>
            <person name="Zeng Q."/>
            <person name="Zhang J."/>
            <person name="Zhou S."/>
            <person name="Dickman M.B."/>
            <person name="Schulze-Lefert P."/>
            <person name="Ver Loren van Themaat E."/>
            <person name="Ma L.-J."/>
            <person name="Vaillancourt L.J."/>
        </authorList>
    </citation>
    <scope>NUCLEOTIDE SEQUENCE [LARGE SCALE GENOMIC DNA]</scope>
    <source>
        <strain evidence="3">M1.001 / M2 / FGSC 10212</strain>
    </source>
</reference>
<gene>
    <name evidence="2" type="ORF">GLRG_07367</name>
</gene>
<dbReference type="AlphaFoldDB" id="E3QMY5"/>
<evidence type="ECO:0000313" key="3">
    <source>
        <dbReference type="Proteomes" id="UP000008782"/>
    </source>
</evidence>
<name>E3QMY5_COLGM</name>
<dbReference type="RefSeq" id="XP_008096243.1">
    <property type="nucleotide sequence ID" value="XM_008098052.1"/>
</dbReference>
<dbReference type="EMBL" id="GG697360">
    <property type="protein sequence ID" value="EFQ32223.1"/>
    <property type="molecule type" value="Genomic_DNA"/>
</dbReference>
<sequence>MRIRLQKQSPIGGHRPPQEPPEAAPAMIIIWCIRRRSTSFFSMPTQLATTSASTASRARLPFAPVHRDRSTASLPPFPAALRPVPSVLVPGPRTSWATRAVA</sequence>
<dbReference type="Proteomes" id="UP000008782">
    <property type="component" value="Unassembled WGS sequence"/>
</dbReference>
<accession>E3QMY5</accession>
<evidence type="ECO:0000313" key="2">
    <source>
        <dbReference type="EMBL" id="EFQ32223.1"/>
    </source>
</evidence>
<keyword evidence="3" id="KW-1185">Reference proteome</keyword>
<protein>
    <submittedName>
        <fullName evidence="2">Uncharacterized protein</fullName>
    </submittedName>
</protein>